<dbReference type="EMBL" id="LRGB01003123">
    <property type="protein sequence ID" value="KZS04314.1"/>
    <property type="molecule type" value="Genomic_DNA"/>
</dbReference>
<name>A0A164LPH8_9CRUS</name>
<comment type="caution">
    <text evidence="1">The sequence shown here is derived from an EMBL/GenBank/DDBJ whole genome shotgun (WGS) entry which is preliminary data.</text>
</comment>
<evidence type="ECO:0000313" key="2">
    <source>
        <dbReference type="Proteomes" id="UP000076858"/>
    </source>
</evidence>
<proteinExistence type="predicted"/>
<accession>A0A164LPH8</accession>
<organism evidence="1 2">
    <name type="scientific">Daphnia magna</name>
    <dbReference type="NCBI Taxonomy" id="35525"/>
    <lineage>
        <taxon>Eukaryota</taxon>
        <taxon>Metazoa</taxon>
        <taxon>Ecdysozoa</taxon>
        <taxon>Arthropoda</taxon>
        <taxon>Crustacea</taxon>
        <taxon>Branchiopoda</taxon>
        <taxon>Diplostraca</taxon>
        <taxon>Cladocera</taxon>
        <taxon>Anomopoda</taxon>
        <taxon>Daphniidae</taxon>
        <taxon>Daphnia</taxon>
    </lineage>
</organism>
<reference evidence="1 2" key="1">
    <citation type="submission" date="2016-03" db="EMBL/GenBank/DDBJ databases">
        <title>EvidentialGene: Evidence-directed Construction of Genes on Genomes.</title>
        <authorList>
            <person name="Gilbert D.G."/>
            <person name="Choi J.-H."/>
            <person name="Mockaitis K."/>
            <person name="Colbourne J."/>
            <person name="Pfrender M."/>
        </authorList>
    </citation>
    <scope>NUCLEOTIDE SEQUENCE [LARGE SCALE GENOMIC DNA]</scope>
    <source>
        <strain evidence="1 2">Xinb3</strain>
        <tissue evidence="1">Complete organism</tissue>
    </source>
</reference>
<dbReference type="Proteomes" id="UP000076858">
    <property type="component" value="Unassembled WGS sequence"/>
</dbReference>
<keyword evidence="2" id="KW-1185">Reference proteome</keyword>
<gene>
    <name evidence="1" type="ORF">APZ42_032596</name>
</gene>
<evidence type="ECO:0000313" key="1">
    <source>
        <dbReference type="EMBL" id="KZS04314.1"/>
    </source>
</evidence>
<protein>
    <submittedName>
        <fullName evidence="1">Uncharacterized protein</fullName>
    </submittedName>
</protein>
<dbReference type="AlphaFoldDB" id="A0A164LPH8"/>
<sequence length="60" mass="6815">MNSIPIITALQDVRGLNSLEEKIVCVRLLKRKRIQNSRLSDKTACYFSSSHPQVINQSTL</sequence>